<dbReference type="Proteomes" id="UP001163603">
    <property type="component" value="Chromosome 3"/>
</dbReference>
<protein>
    <submittedName>
        <fullName evidence="1">Uncharacterized protein</fullName>
    </submittedName>
</protein>
<sequence>MPSRLFPFPSPPLPSPPSLPLFLLRPLVPFAMHVLGLSSMERFKKCVRVVWEVRISTSVSPIYITGFCYAKFHQHGDNDDKDNDAVVHESLDFSLRFPLIQGYGNFGTIDEDPPAAMRYTACRLDVFIIILAHLNLCCSAWMNFLN</sequence>
<name>A0ACC0Z9X1_9ROSI</name>
<dbReference type="EMBL" id="CM047738">
    <property type="protein sequence ID" value="KAJ0046663.1"/>
    <property type="molecule type" value="Genomic_DNA"/>
</dbReference>
<accession>A0ACC0Z9X1</accession>
<gene>
    <name evidence="1" type="ORF">Pint_06035</name>
</gene>
<comment type="caution">
    <text evidence="1">The sequence shown here is derived from an EMBL/GenBank/DDBJ whole genome shotgun (WGS) entry which is preliminary data.</text>
</comment>
<evidence type="ECO:0000313" key="2">
    <source>
        <dbReference type="Proteomes" id="UP001163603"/>
    </source>
</evidence>
<keyword evidence="2" id="KW-1185">Reference proteome</keyword>
<proteinExistence type="predicted"/>
<reference evidence="2" key="1">
    <citation type="journal article" date="2023" name="G3 (Bethesda)">
        <title>Genome assembly and association tests identify interacting loci associated with vigor, precocity, and sex in interspecific pistachio rootstocks.</title>
        <authorList>
            <person name="Palmer W."/>
            <person name="Jacygrad E."/>
            <person name="Sagayaradj S."/>
            <person name="Cavanaugh K."/>
            <person name="Han R."/>
            <person name="Bertier L."/>
            <person name="Beede B."/>
            <person name="Kafkas S."/>
            <person name="Golino D."/>
            <person name="Preece J."/>
            <person name="Michelmore R."/>
        </authorList>
    </citation>
    <scope>NUCLEOTIDE SEQUENCE [LARGE SCALE GENOMIC DNA]</scope>
</reference>
<organism evidence="1 2">
    <name type="scientific">Pistacia integerrima</name>
    <dbReference type="NCBI Taxonomy" id="434235"/>
    <lineage>
        <taxon>Eukaryota</taxon>
        <taxon>Viridiplantae</taxon>
        <taxon>Streptophyta</taxon>
        <taxon>Embryophyta</taxon>
        <taxon>Tracheophyta</taxon>
        <taxon>Spermatophyta</taxon>
        <taxon>Magnoliopsida</taxon>
        <taxon>eudicotyledons</taxon>
        <taxon>Gunneridae</taxon>
        <taxon>Pentapetalae</taxon>
        <taxon>rosids</taxon>
        <taxon>malvids</taxon>
        <taxon>Sapindales</taxon>
        <taxon>Anacardiaceae</taxon>
        <taxon>Pistacia</taxon>
    </lineage>
</organism>
<evidence type="ECO:0000313" key="1">
    <source>
        <dbReference type="EMBL" id="KAJ0046663.1"/>
    </source>
</evidence>